<evidence type="ECO:0000256" key="32">
    <source>
        <dbReference type="ARBA" id="ARBA00048264"/>
    </source>
</evidence>
<name>A0A8J2HJX7_COTCN</name>
<evidence type="ECO:0000256" key="7">
    <source>
        <dbReference type="ARBA" id="ARBA00022679"/>
    </source>
</evidence>
<evidence type="ECO:0000256" key="14">
    <source>
        <dbReference type="ARBA" id="ARBA00041662"/>
    </source>
</evidence>
<evidence type="ECO:0000256" key="31">
    <source>
        <dbReference type="ARBA" id="ARBA00047892"/>
    </source>
</evidence>
<comment type="subunit">
    <text evidence="4">Homotetramer.</text>
</comment>
<dbReference type="Proteomes" id="UP000786811">
    <property type="component" value="Unassembled WGS sequence"/>
</dbReference>
<dbReference type="FunFam" id="3.40.640.10:FF:000055">
    <property type="entry name" value="Alanine--glyoxylate aminotransferase 2, mitochondrial"/>
    <property type="match status" value="1"/>
</dbReference>
<dbReference type="PIRSF" id="PIRSF000521">
    <property type="entry name" value="Transaminase_4ab_Lys_Orn"/>
    <property type="match status" value="1"/>
</dbReference>
<comment type="catalytic activity">
    <reaction evidence="32">
        <text>L-ornithine + glyoxylate = 5-amino-2-oxopentanoate + glycine</text>
        <dbReference type="Rhea" id="RHEA:77331"/>
        <dbReference type="ChEBI" id="CHEBI:36655"/>
        <dbReference type="ChEBI" id="CHEBI:46911"/>
        <dbReference type="ChEBI" id="CHEBI:57305"/>
        <dbReference type="ChEBI" id="CHEBI:58802"/>
    </reaction>
</comment>
<evidence type="ECO:0000256" key="1">
    <source>
        <dbReference type="ARBA" id="ARBA00001933"/>
    </source>
</evidence>
<evidence type="ECO:0000256" key="3">
    <source>
        <dbReference type="ARBA" id="ARBA00008954"/>
    </source>
</evidence>
<keyword evidence="7" id="KW-0808">Transferase</keyword>
<dbReference type="SUPFAM" id="SSF53383">
    <property type="entry name" value="PLP-dependent transferases"/>
    <property type="match status" value="1"/>
</dbReference>
<keyword evidence="10" id="KW-0496">Mitochondrion</keyword>
<dbReference type="Gene3D" id="3.40.640.10">
    <property type="entry name" value="Type I PLP-dependent aspartate aminotransferase-like (Major domain)"/>
    <property type="match status" value="1"/>
</dbReference>
<evidence type="ECO:0000256" key="36">
    <source>
        <dbReference type="ARBA" id="ARBA00048916"/>
    </source>
</evidence>
<evidence type="ECO:0000256" key="21">
    <source>
        <dbReference type="ARBA" id="ARBA00043749"/>
    </source>
</evidence>
<dbReference type="GO" id="GO:0005739">
    <property type="term" value="C:mitochondrion"/>
    <property type="evidence" value="ECO:0007669"/>
    <property type="project" value="UniProtKB-SubCell"/>
</dbReference>
<comment type="catalytic activity">
    <reaction evidence="25">
        <text>N(omega),N('omega)-dimethyl-L-arginine + pyruvate = 5-(3,3'-dimethylguanidino)-2-oxopentanoate + L-alanine</text>
        <dbReference type="Rhea" id="RHEA:77307"/>
        <dbReference type="ChEBI" id="CHEBI:15361"/>
        <dbReference type="ChEBI" id="CHEBI:57972"/>
        <dbReference type="ChEBI" id="CHEBI:197308"/>
        <dbReference type="ChEBI" id="CHEBI:197310"/>
    </reaction>
</comment>
<evidence type="ECO:0000256" key="38">
    <source>
        <dbReference type="ARBA" id="ARBA00058068"/>
    </source>
</evidence>
<evidence type="ECO:0000256" key="4">
    <source>
        <dbReference type="ARBA" id="ARBA00011881"/>
    </source>
</evidence>
<evidence type="ECO:0000256" key="23">
    <source>
        <dbReference type="ARBA" id="ARBA00043758"/>
    </source>
</evidence>
<evidence type="ECO:0000256" key="5">
    <source>
        <dbReference type="ARBA" id="ARBA00013049"/>
    </source>
</evidence>
<keyword evidence="8 39" id="KW-0663">Pyridoxal phosphate</keyword>
<evidence type="ECO:0000256" key="17">
    <source>
        <dbReference type="ARBA" id="ARBA00042669"/>
    </source>
</evidence>
<comment type="catalytic activity">
    <reaction evidence="34">
        <text>N(omega),N(omega)-dimethyl-L-arginine + 2-oxobutanoate = 5-(3,3-dimethylguanidino)-2-oxopentanoate + (2S)-2-aminobutanoate</text>
        <dbReference type="Rhea" id="RHEA:77351"/>
        <dbReference type="ChEBI" id="CHEBI:16763"/>
        <dbReference type="ChEBI" id="CHEBI:58326"/>
        <dbReference type="ChEBI" id="CHEBI:74359"/>
        <dbReference type="ChEBI" id="CHEBI:197301"/>
    </reaction>
</comment>
<dbReference type="AlphaFoldDB" id="A0A8J2HJX7"/>
<comment type="catalytic activity">
    <reaction evidence="37">
        <text>N(omega),N('omega)-dimethyl-L-arginine + glyoxylate = 5-(3,3'-dimethylguanidino)-2-oxopentanoate + glycine</text>
        <dbReference type="Rhea" id="RHEA:77315"/>
        <dbReference type="ChEBI" id="CHEBI:36655"/>
        <dbReference type="ChEBI" id="CHEBI:57305"/>
        <dbReference type="ChEBI" id="CHEBI:197308"/>
        <dbReference type="ChEBI" id="CHEBI:197310"/>
    </reaction>
</comment>
<dbReference type="EC" id="2.6.1.40" evidence="12"/>
<comment type="catalytic activity">
    <reaction evidence="23">
        <text>N(omega)-methyl-L-arginine + pyruvate = 5-(3-methylguanidino)-2-oxopentanoate + L-alanine</text>
        <dbReference type="Rhea" id="RHEA:77319"/>
        <dbReference type="ChEBI" id="CHEBI:15361"/>
        <dbReference type="ChEBI" id="CHEBI:57972"/>
        <dbReference type="ChEBI" id="CHEBI:114953"/>
        <dbReference type="ChEBI" id="CHEBI:197314"/>
    </reaction>
</comment>
<dbReference type="InterPro" id="IPR005814">
    <property type="entry name" value="Aminotrans_3"/>
</dbReference>
<evidence type="ECO:0000256" key="24">
    <source>
        <dbReference type="ARBA" id="ARBA00043777"/>
    </source>
</evidence>
<evidence type="ECO:0000256" key="26">
    <source>
        <dbReference type="ARBA" id="ARBA00043825"/>
    </source>
</evidence>
<evidence type="ECO:0000313" key="41">
    <source>
        <dbReference type="Proteomes" id="UP000786811"/>
    </source>
</evidence>
<comment type="subcellular location">
    <subcellularLocation>
        <location evidence="2">Mitochondrion</location>
    </subcellularLocation>
</comment>
<comment type="catalytic activity">
    <reaction evidence="20">
        <text>(R)-3-amino-2-methylpropanoate + pyruvate = 2-methyl-3-oxopropanoate + L-alanine</text>
        <dbReference type="Rhea" id="RHEA:18393"/>
        <dbReference type="ChEBI" id="CHEBI:15361"/>
        <dbReference type="ChEBI" id="CHEBI:57700"/>
        <dbReference type="ChEBI" id="CHEBI:57731"/>
        <dbReference type="ChEBI" id="CHEBI:57972"/>
        <dbReference type="EC" id="2.6.1.40"/>
    </reaction>
    <physiologicalReaction direction="left-to-right" evidence="20">
        <dbReference type="Rhea" id="RHEA:18394"/>
    </physiologicalReaction>
</comment>
<evidence type="ECO:0000256" key="11">
    <source>
        <dbReference type="ARBA" id="ARBA00033660"/>
    </source>
</evidence>
<comment type="catalytic activity">
    <reaction evidence="22">
        <text>2-oxobutanoate + L-alanine = (2S)-2-aminobutanoate + pyruvate</text>
        <dbReference type="Rhea" id="RHEA:77355"/>
        <dbReference type="ChEBI" id="CHEBI:15361"/>
        <dbReference type="ChEBI" id="CHEBI:16763"/>
        <dbReference type="ChEBI" id="CHEBI:57972"/>
        <dbReference type="ChEBI" id="CHEBI:74359"/>
        <dbReference type="EC" id="2.6.1.44"/>
    </reaction>
</comment>
<keyword evidence="41" id="KW-1185">Reference proteome</keyword>
<comment type="similarity">
    <text evidence="3 39">Belongs to the class-III pyridoxal-phosphate-dependent aminotransferase family.</text>
</comment>
<dbReference type="Pfam" id="PF00202">
    <property type="entry name" value="Aminotran_3"/>
    <property type="match status" value="1"/>
</dbReference>
<comment type="catalytic activity">
    <reaction evidence="11">
        <text>glyoxylate + L-alanine = glycine + pyruvate</text>
        <dbReference type="Rhea" id="RHEA:24248"/>
        <dbReference type="ChEBI" id="CHEBI:15361"/>
        <dbReference type="ChEBI" id="CHEBI:36655"/>
        <dbReference type="ChEBI" id="CHEBI:57305"/>
        <dbReference type="ChEBI" id="CHEBI:57972"/>
        <dbReference type="EC" id="2.6.1.44"/>
    </reaction>
    <physiologicalReaction direction="left-to-right" evidence="11">
        <dbReference type="Rhea" id="RHEA:24249"/>
    </physiologicalReaction>
</comment>
<evidence type="ECO:0000256" key="30">
    <source>
        <dbReference type="ARBA" id="ARBA00044258"/>
    </source>
</evidence>
<evidence type="ECO:0000256" key="16">
    <source>
        <dbReference type="ARBA" id="ARBA00042611"/>
    </source>
</evidence>
<comment type="catalytic activity">
    <reaction evidence="31">
        <text>N(omega),N(omega)-dimethyl-L-arginine + glyoxylate = 5-(3,3-dimethylguanidino)-2-oxopentanoate + glycine</text>
        <dbReference type="Rhea" id="RHEA:77311"/>
        <dbReference type="ChEBI" id="CHEBI:36655"/>
        <dbReference type="ChEBI" id="CHEBI:57305"/>
        <dbReference type="ChEBI" id="CHEBI:58326"/>
        <dbReference type="ChEBI" id="CHEBI:197301"/>
    </reaction>
</comment>
<comment type="catalytic activity">
    <reaction evidence="24">
        <text>L-ornithine + pyruvate = 5-amino-2-oxopentanoate + L-alanine</text>
        <dbReference type="Rhea" id="RHEA:77327"/>
        <dbReference type="ChEBI" id="CHEBI:15361"/>
        <dbReference type="ChEBI" id="CHEBI:46911"/>
        <dbReference type="ChEBI" id="CHEBI:57972"/>
        <dbReference type="ChEBI" id="CHEBI:58802"/>
    </reaction>
</comment>
<dbReference type="GO" id="GO:0009436">
    <property type="term" value="P:glyoxylate catabolic process"/>
    <property type="evidence" value="ECO:0007669"/>
    <property type="project" value="TreeGrafter"/>
</dbReference>
<dbReference type="OrthoDB" id="10261433at2759"/>
<evidence type="ECO:0000256" key="9">
    <source>
        <dbReference type="ARBA" id="ARBA00022946"/>
    </source>
</evidence>
<dbReference type="CDD" id="cd00610">
    <property type="entry name" value="OAT_like"/>
    <property type="match status" value="1"/>
</dbReference>
<comment type="catalytic activity">
    <reaction evidence="21">
        <text>N(omega),N(omega)-dimethyl-L-arginine + oxaloacetate = 5-(3,3-dimethylguanidino)-2-oxopentanoate + L-aspartate</text>
        <dbReference type="Rhea" id="RHEA:77343"/>
        <dbReference type="ChEBI" id="CHEBI:16452"/>
        <dbReference type="ChEBI" id="CHEBI:29991"/>
        <dbReference type="ChEBI" id="CHEBI:58326"/>
        <dbReference type="ChEBI" id="CHEBI:197301"/>
    </reaction>
</comment>
<comment type="cofactor">
    <cofactor evidence="1">
        <name>pyridoxal 5'-phosphate</name>
        <dbReference type="ChEBI" id="CHEBI:597326"/>
    </cofactor>
</comment>
<evidence type="ECO:0000256" key="12">
    <source>
        <dbReference type="ARBA" id="ARBA00039130"/>
    </source>
</evidence>
<dbReference type="InterPro" id="IPR015424">
    <property type="entry name" value="PyrdxlP-dep_Trfase"/>
</dbReference>
<dbReference type="PROSITE" id="PS00600">
    <property type="entry name" value="AA_TRANSFER_CLASS_3"/>
    <property type="match status" value="1"/>
</dbReference>
<evidence type="ECO:0000256" key="19">
    <source>
        <dbReference type="ARBA" id="ARBA00043679"/>
    </source>
</evidence>
<dbReference type="InterPro" id="IPR015422">
    <property type="entry name" value="PyrdxlP-dep_Trfase_small"/>
</dbReference>
<dbReference type="EMBL" id="CAJNRD030001122">
    <property type="protein sequence ID" value="CAG5101147.1"/>
    <property type="molecule type" value="Genomic_DNA"/>
</dbReference>
<accession>A0A8J2HJX7</accession>
<dbReference type="PANTHER" id="PTHR45688">
    <property type="match status" value="1"/>
</dbReference>
<evidence type="ECO:0000256" key="33">
    <source>
        <dbReference type="ARBA" id="ARBA00048500"/>
    </source>
</evidence>
<dbReference type="GO" id="GO:0008453">
    <property type="term" value="F:alanine-glyoxylate transaminase activity"/>
    <property type="evidence" value="ECO:0007669"/>
    <property type="project" value="UniProtKB-EC"/>
</dbReference>
<reference evidence="40" key="1">
    <citation type="submission" date="2021-04" db="EMBL/GenBank/DDBJ databases">
        <authorList>
            <person name="Chebbi M.A.C M."/>
        </authorList>
    </citation>
    <scope>NUCLEOTIDE SEQUENCE</scope>
</reference>
<evidence type="ECO:0000256" key="2">
    <source>
        <dbReference type="ARBA" id="ARBA00004173"/>
    </source>
</evidence>
<proteinExistence type="inferred from homology"/>
<sequence length="495" mass="54568">MSRGIINWSQLRCYSSLPELPHCQYKTPIYQGPDYETVKLTRLAPSERPYYKKPLLIHEGHGQWLWDHTGRRYLDMFAGIVTVGVGHSHPKIVEALSKQISKLGNTTVIYMHPQYHEYVEKLKTKLPEKLNVVYLVNSGSEANELAFLIAKLYTGAQEIISLQNGYHGGTLATQAATGLSVAKYPVPQANGFTHIMNPDVYKGPWGGSQCRDCPVSHGKNCPCIGNNCQAADNYFTQLQNAFKYSLPSGKPIAAFIAESIQGIGGIVQYPKTYLSKVYDFVRSKGGICIADEVQTGFGRTGENFWGFQGHNVVPDIVTMAKAIGNGFPLGAVVTTQEIAQVLNKAMRVNTFGGNPLACAVGSAVLDIIEEEKLQENCFIVGTHLLHRLSTLMLDYPTIIGDVRGKGLMIGVELIADVETKEPMAVEQVLDIFEDIKDMGVLIGKGGVHGNILRIKPPMCVTKEDADFTVEIIKKGVENHRDKYIKNKESVYFTAV</sequence>
<evidence type="ECO:0000256" key="22">
    <source>
        <dbReference type="ARBA" id="ARBA00043751"/>
    </source>
</evidence>
<protein>
    <recommendedName>
        <fullName evidence="13">Alanine--glyoxylate aminotransferase 2, mitochondrial</fullName>
        <ecNumber evidence="28">2.6.1.18</ecNumber>
        <ecNumber evidence="12">2.6.1.40</ecNumber>
        <ecNumber evidence="5">2.6.1.44</ecNumber>
    </recommendedName>
    <alternativeName>
        <fullName evidence="14">(R)-3-amino-2-methylpropionate--pyruvate transaminase</fullName>
    </alternativeName>
    <alternativeName>
        <fullName evidence="16">Beta-ALAAT II</fullName>
    </alternativeName>
    <alternativeName>
        <fullName evidence="17">Beta-alanine-pyruvate aminotransferase</fullName>
    </alternativeName>
    <alternativeName>
        <fullName evidence="30">D-3-aminoisobutyrate-pyruvate aminotransferase</fullName>
    </alternativeName>
    <alternativeName>
        <fullName evidence="15">D-AIBAT</fullName>
    </alternativeName>
    <alternativeName>
        <fullName evidence="29">D-beta-aminoisobutyrate-pyruvate aminotransferase</fullName>
    </alternativeName>
</protein>
<evidence type="ECO:0000256" key="39">
    <source>
        <dbReference type="RuleBase" id="RU003560"/>
    </source>
</evidence>
<comment type="catalytic activity">
    <reaction evidence="27">
        <text>2-oxopentanoate + N(omega),N(omega)-dimethyl-L-arginine = 5-(3,3-dimethylguanidino)-2-oxopentanoate + L-2-aminopentanoate</text>
        <dbReference type="Rhea" id="RHEA:77359"/>
        <dbReference type="ChEBI" id="CHEBI:28644"/>
        <dbReference type="ChEBI" id="CHEBI:58326"/>
        <dbReference type="ChEBI" id="CHEBI:58441"/>
        <dbReference type="ChEBI" id="CHEBI:197301"/>
    </reaction>
</comment>
<evidence type="ECO:0000256" key="28">
    <source>
        <dbReference type="ARBA" id="ARBA00044055"/>
    </source>
</evidence>
<comment type="function">
    <text evidence="38">Multifunctional aminotransferase with a broad substrate specificity. Catalyzes the conversion of glyoxylate to glycine using alanine as the amino donor. Catalyzes metabolism of not L- but the D-isomer of D-beta-aminoisobutyric acid to generate 2-methyl-3-oxopropanoate and alanine. Catalyzes the transfer of the amino group from beta-alanine to pyruvate to yield L-alanine and 3-oxopropanoate. Can metabolize NG-monomethyl-L-arginine (NMMA), asymmetric NG,NG-dimethyl-L-arginine (ADMA) and symmetric NG,N'G-dimethyl-L-arginine (SDMA). ADMA is a potent inhibitor of nitric-oxide (NO) synthase, and this activity provides mechanism through which the kidney regulates blood pressure.</text>
</comment>
<comment type="catalytic activity">
    <reaction evidence="26">
        <text>3-oxopropanoate + L-alanine = beta-alanine + pyruvate</text>
        <dbReference type="Rhea" id="RHEA:14077"/>
        <dbReference type="ChEBI" id="CHEBI:15361"/>
        <dbReference type="ChEBI" id="CHEBI:33190"/>
        <dbReference type="ChEBI" id="CHEBI:57966"/>
        <dbReference type="ChEBI" id="CHEBI:57972"/>
        <dbReference type="EC" id="2.6.1.18"/>
    </reaction>
    <physiologicalReaction direction="right-to-left" evidence="26">
        <dbReference type="Rhea" id="RHEA:14079"/>
    </physiologicalReaction>
</comment>
<dbReference type="EC" id="2.6.1.44" evidence="5"/>
<evidence type="ECO:0000256" key="25">
    <source>
        <dbReference type="ARBA" id="ARBA00043798"/>
    </source>
</evidence>
<keyword evidence="6" id="KW-0032">Aminotransferase</keyword>
<comment type="caution">
    <text evidence="40">The sequence shown here is derived from an EMBL/GenBank/DDBJ whole genome shotgun (WGS) entry which is preliminary data.</text>
</comment>
<evidence type="ECO:0000256" key="35">
    <source>
        <dbReference type="ARBA" id="ARBA00048760"/>
    </source>
</evidence>
<dbReference type="GO" id="GO:0019481">
    <property type="term" value="P:L-alanine catabolic process, by transamination"/>
    <property type="evidence" value="ECO:0007669"/>
    <property type="project" value="TreeGrafter"/>
</dbReference>
<dbReference type="GO" id="GO:0016223">
    <property type="term" value="F:beta-alanine:pyruvate transaminase activity"/>
    <property type="evidence" value="ECO:0007669"/>
    <property type="project" value="UniProtKB-EC"/>
</dbReference>
<evidence type="ECO:0000256" key="27">
    <source>
        <dbReference type="ARBA" id="ARBA00043826"/>
    </source>
</evidence>
<organism evidence="40 41">
    <name type="scientific">Cotesia congregata</name>
    <name type="common">Parasitoid wasp</name>
    <name type="synonym">Apanteles congregatus</name>
    <dbReference type="NCBI Taxonomy" id="51543"/>
    <lineage>
        <taxon>Eukaryota</taxon>
        <taxon>Metazoa</taxon>
        <taxon>Ecdysozoa</taxon>
        <taxon>Arthropoda</taxon>
        <taxon>Hexapoda</taxon>
        <taxon>Insecta</taxon>
        <taxon>Pterygota</taxon>
        <taxon>Neoptera</taxon>
        <taxon>Endopterygota</taxon>
        <taxon>Hymenoptera</taxon>
        <taxon>Apocrita</taxon>
        <taxon>Ichneumonoidea</taxon>
        <taxon>Braconidae</taxon>
        <taxon>Microgastrinae</taxon>
        <taxon>Cotesia</taxon>
    </lineage>
</organism>
<dbReference type="PANTHER" id="PTHR45688:SF3">
    <property type="entry name" value="ALANINE--GLYOXYLATE AMINOTRANSFERASE 2, MITOCHONDRIAL"/>
    <property type="match status" value="1"/>
</dbReference>
<evidence type="ECO:0000256" key="18">
    <source>
        <dbReference type="ARBA" id="ARBA00043669"/>
    </source>
</evidence>
<dbReference type="InterPro" id="IPR049704">
    <property type="entry name" value="Aminotrans_3_PPA_site"/>
</dbReference>
<comment type="catalytic activity">
    <reaction evidence="19">
        <text>(2S)-2-aminobutanoate + glyoxylate = 2-oxobutanoate + glycine</text>
        <dbReference type="Rhea" id="RHEA:77339"/>
        <dbReference type="ChEBI" id="CHEBI:16763"/>
        <dbReference type="ChEBI" id="CHEBI:36655"/>
        <dbReference type="ChEBI" id="CHEBI:57305"/>
        <dbReference type="ChEBI" id="CHEBI:74359"/>
    </reaction>
</comment>
<comment type="catalytic activity">
    <reaction evidence="33">
        <text>2-oxohexanoate + N(omega),N(omega)-dimethyl-L-arginine = L-2-aminohexanoate + 5-(3,3-dimethylguanidino)-2-oxopentanoate</text>
        <dbReference type="Rhea" id="RHEA:77363"/>
        <dbReference type="ChEBI" id="CHEBI:35177"/>
        <dbReference type="ChEBI" id="CHEBI:58326"/>
        <dbReference type="ChEBI" id="CHEBI:58455"/>
        <dbReference type="ChEBI" id="CHEBI:197301"/>
    </reaction>
</comment>
<evidence type="ECO:0000256" key="15">
    <source>
        <dbReference type="ARBA" id="ARBA00041845"/>
    </source>
</evidence>
<dbReference type="InterPro" id="IPR015421">
    <property type="entry name" value="PyrdxlP-dep_Trfase_major"/>
</dbReference>
<comment type="catalytic activity">
    <reaction evidence="35">
        <text>N(omega)-methyl-L-arginine + glyoxylate = 5-(3-methylguanidino)-2-oxopentanoate + glycine</text>
        <dbReference type="Rhea" id="RHEA:77323"/>
        <dbReference type="ChEBI" id="CHEBI:36655"/>
        <dbReference type="ChEBI" id="CHEBI:57305"/>
        <dbReference type="ChEBI" id="CHEBI:114953"/>
        <dbReference type="ChEBI" id="CHEBI:197314"/>
    </reaction>
</comment>
<evidence type="ECO:0000256" key="20">
    <source>
        <dbReference type="ARBA" id="ARBA00043726"/>
    </source>
</evidence>
<evidence type="ECO:0000313" key="40">
    <source>
        <dbReference type="EMBL" id="CAG5101147.1"/>
    </source>
</evidence>
<evidence type="ECO:0000256" key="6">
    <source>
        <dbReference type="ARBA" id="ARBA00022576"/>
    </source>
</evidence>
<dbReference type="EC" id="2.6.1.18" evidence="28"/>
<evidence type="ECO:0000256" key="8">
    <source>
        <dbReference type="ARBA" id="ARBA00022898"/>
    </source>
</evidence>
<gene>
    <name evidence="40" type="ORF">HICCMSTLAB_LOCUS10220</name>
</gene>
<evidence type="ECO:0000256" key="34">
    <source>
        <dbReference type="ARBA" id="ARBA00048560"/>
    </source>
</evidence>
<dbReference type="Gene3D" id="3.90.1150.10">
    <property type="entry name" value="Aspartate Aminotransferase, domain 1"/>
    <property type="match status" value="1"/>
</dbReference>
<evidence type="ECO:0000256" key="37">
    <source>
        <dbReference type="ARBA" id="ARBA00049480"/>
    </source>
</evidence>
<evidence type="ECO:0000256" key="10">
    <source>
        <dbReference type="ARBA" id="ARBA00023128"/>
    </source>
</evidence>
<dbReference type="GO" id="GO:0047305">
    <property type="term" value="F:(R)-3-amino-2-methylpropionate-pyruvate transaminase activity"/>
    <property type="evidence" value="ECO:0007669"/>
    <property type="project" value="UniProtKB-EC"/>
</dbReference>
<comment type="catalytic activity">
    <reaction evidence="36">
        <text>oxaloacetate + L-alanine = L-aspartate + pyruvate</text>
        <dbReference type="Rhea" id="RHEA:77347"/>
        <dbReference type="ChEBI" id="CHEBI:15361"/>
        <dbReference type="ChEBI" id="CHEBI:16452"/>
        <dbReference type="ChEBI" id="CHEBI:29991"/>
        <dbReference type="ChEBI" id="CHEBI:57972"/>
    </reaction>
</comment>
<evidence type="ECO:0000256" key="29">
    <source>
        <dbReference type="ARBA" id="ARBA00044257"/>
    </source>
</evidence>
<keyword evidence="9" id="KW-0809">Transit peptide</keyword>
<dbReference type="GO" id="GO:0030170">
    <property type="term" value="F:pyridoxal phosphate binding"/>
    <property type="evidence" value="ECO:0007669"/>
    <property type="project" value="InterPro"/>
</dbReference>
<comment type="catalytic activity">
    <reaction evidence="18">
        <text>N(omega),N(omega)-dimethyl-L-arginine + pyruvate = 5-(3,3-dimethylguanidino)-2-oxopentanoate + L-alanine</text>
        <dbReference type="Rhea" id="RHEA:77303"/>
        <dbReference type="ChEBI" id="CHEBI:15361"/>
        <dbReference type="ChEBI" id="CHEBI:57972"/>
        <dbReference type="ChEBI" id="CHEBI:58326"/>
        <dbReference type="ChEBI" id="CHEBI:197301"/>
    </reaction>
</comment>
<evidence type="ECO:0000256" key="13">
    <source>
        <dbReference type="ARBA" id="ARBA00039862"/>
    </source>
</evidence>